<keyword evidence="1" id="KW-0472">Membrane</keyword>
<keyword evidence="1" id="KW-0812">Transmembrane</keyword>
<dbReference type="Proteomes" id="UP000199394">
    <property type="component" value="Unassembled WGS sequence"/>
</dbReference>
<dbReference type="EMBL" id="FNRK01000037">
    <property type="protein sequence ID" value="SEA82557.1"/>
    <property type="molecule type" value="Genomic_DNA"/>
</dbReference>
<name>A0A1H4ECJ6_9FIRM</name>
<evidence type="ECO:0000313" key="2">
    <source>
        <dbReference type="EMBL" id="SEA82557.1"/>
    </source>
</evidence>
<evidence type="ECO:0000256" key="1">
    <source>
        <dbReference type="SAM" id="Phobius"/>
    </source>
</evidence>
<gene>
    <name evidence="2" type="ORF">SAMN04515656_1374</name>
</gene>
<keyword evidence="1" id="KW-1133">Transmembrane helix</keyword>
<reference evidence="2 3" key="1">
    <citation type="submission" date="2016-10" db="EMBL/GenBank/DDBJ databases">
        <authorList>
            <person name="de Groot N.N."/>
        </authorList>
    </citation>
    <scope>NUCLEOTIDE SEQUENCE [LARGE SCALE GENOMIC DNA]</scope>
    <source>
        <strain evidence="2 3">SR12</strain>
    </source>
</reference>
<feature type="transmembrane region" description="Helical" evidence="1">
    <location>
        <begin position="36"/>
        <end position="52"/>
    </location>
</feature>
<protein>
    <submittedName>
        <fullName evidence="2">Uncharacterized protein</fullName>
    </submittedName>
</protein>
<feature type="transmembrane region" description="Helical" evidence="1">
    <location>
        <begin position="12"/>
        <end position="30"/>
    </location>
</feature>
<proteinExistence type="predicted"/>
<dbReference type="AlphaFoldDB" id="A0A1H4ECJ6"/>
<dbReference type="RefSeq" id="WP_242911688.1">
    <property type="nucleotide sequence ID" value="NZ_FNRK01000037.1"/>
</dbReference>
<keyword evidence="3" id="KW-1185">Reference proteome</keyword>
<accession>A0A1H4ECJ6</accession>
<evidence type="ECO:0000313" key="3">
    <source>
        <dbReference type="Proteomes" id="UP000199394"/>
    </source>
</evidence>
<sequence>MMQMKLIRKRRNEYVLLFTASISLAVWLGATFMLEAVFAFGAISLISLLLLLRQSRLLYDATLIWDNRILAVPSALISMPSRQMKKDTEETVVSTFGILIGSDIYRWGLDGVHGVRLSAVQIDKERMYLTFGDKDQTIRVELLHGMLHKQTVVEAAQKLWHETGVQAEISDW</sequence>
<organism evidence="2 3">
    <name type="scientific">Eubacterium aggregans</name>
    <dbReference type="NCBI Taxonomy" id="81409"/>
    <lineage>
        <taxon>Bacteria</taxon>
        <taxon>Bacillati</taxon>
        <taxon>Bacillota</taxon>
        <taxon>Clostridia</taxon>
        <taxon>Eubacteriales</taxon>
        <taxon>Eubacteriaceae</taxon>
        <taxon>Eubacterium</taxon>
    </lineage>
</organism>
<dbReference type="STRING" id="81409.SAMN04515656_1374"/>